<evidence type="ECO:0000313" key="2">
    <source>
        <dbReference type="Proteomes" id="UP001595988"/>
    </source>
</evidence>
<gene>
    <name evidence="1" type="ORF">ACFO3P_02090</name>
</gene>
<keyword evidence="2" id="KW-1185">Reference proteome</keyword>
<name>A0ABV9JTS9_9BACI</name>
<proteinExistence type="predicted"/>
<dbReference type="RefSeq" id="WP_066189316.1">
    <property type="nucleotide sequence ID" value="NZ_JBHSFT010000001.1"/>
</dbReference>
<accession>A0ABV9JTS9</accession>
<dbReference type="Proteomes" id="UP001595988">
    <property type="component" value="Unassembled WGS sequence"/>
</dbReference>
<organism evidence="1 2">
    <name type="scientific">Oceanobacillus aidingensis</name>
    <dbReference type="NCBI Taxonomy" id="645964"/>
    <lineage>
        <taxon>Bacteria</taxon>
        <taxon>Bacillati</taxon>
        <taxon>Bacillota</taxon>
        <taxon>Bacilli</taxon>
        <taxon>Bacillales</taxon>
        <taxon>Bacillaceae</taxon>
        <taxon>Oceanobacillus</taxon>
    </lineage>
</organism>
<protein>
    <submittedName>
        <fullName evidence="1">Uncharacterized protein</fullName>
    </submittedName>
</protein>
<sequence length="83" mass="9812">MNDAIEQTHVYEYLGKENDPIYEDILRVKVNHSLLIPETKLKVTKNRYGMYEIVSDERHECYSSPQSLYDRISALLNAISHRR</sequence>
<evidence type="ECO:0000313" key="1">
    <source>
        <dbReference type="EMBL" id="MFC4661013.1"/>
    </source>
</evidence>
<dbReference type="EMBL" id="JBHSFT010000001">
    <property type="protein sequence ID" value="MFC4661013.1"/>
    <property type="molecule type" value="Genomic_DNA"/>
</dbReference>
<comment type="caution">
    <text evidence="1">The sequence shown here is derived from an EMBL/GenBank/DDBJ whole genome shotgun (WGS) entry which is preliminary data.</text>
</comment>
<reference evidence="2" key="1">
    <citation type="journal article" date="2019" name="Int. J. Syst. Evol. Microbiol.">
        <title>The Global Catalogue of Microorganisms (GCM) 10K type strain sequencing project: providing services to taxonomists for standard genome sequencing and annotation.</title>
        <authorList>
            <consortium name="The Broad Institute Genomics Platform"/>
            <consortium name="The Broad Institute Genome Sequencing Center for Infectious Disease"/>
            <person name="Wu L."/>
            <person name="Ma J."/>
        </authorList>
    </citation>
    <scope>NUCLEOTIDE SEQUENCE [LARGE SCALE GENOMIC DNA]</scope>
    <source>
        <strain evidence="2">CCUG 37257</strain>
    </source>
</reference>